<evidence type="ECO:0000313" key="1">
    <source>
        <dbReference type="EMBL" id="KAG0573107.1"/>
    </source>
</evidence>
<comment type="caution">
    <text evidence="1">The sequence shown here is derived from an EMBL/GenBank/DDBJ whole genome shotgun (WGS) entry which is preliminary data.</text>
</comment>
<dbReference type="AlphaFoldDB" id="A0A8T0HQN6"/>
<organism evidence="1 2">
    <name type="scientific">Ceratodon purpureus</name>
    <name type="common">Fire moss</name>
    <name type="synonym">Dicranum purpureum</name>
    <dbReference type="NCBI Taxonomy" id="3225"/>
    <lineage>
        <taxon>Eukaryota</taxon>
        <taxon>Viridiplantae</taxon>
        <taxon>Streptophyta</taxon>
        <taxon>Embryophyta</taxon>
        <taxon>Bryophyta</taxon>
        <taxon>Bryophytina</taxon>
        <taxon>Bryopsida</taxon>
        <taxon>Dicranidae</taxon>
        <taxon>Pseudoditrichales</taxon>
        <taxon>Ditrichaceae</taxon>
        <taxon>Ceratodon</taxon>
    </lineage>
</organism>
<name>A0A8T0HQN6_CERPU</name>
<gene>
    <name evidence="1" type="ORF">KC19_VG149500</name>
</gene>
<keyword evidence="2" id="KW-1185">Reference proteome</keyword>
<evidence type="ECO:0000313" key="2">
    <source>
        <dbReference type="Proteomes" id="UP000822688"/>
    </source>
</evidence>
<dbReference type="EMBL" id="CM026426">
    <property type="protein sequence ID" value="KAG0573107.1"/>
    <property type="molecule type" value="Genomic_DNA"/>
</dbReference>
<proteinExistence type="predicted"/>
<accession>A0A8T0HQN6</accession>
<dbReference type="Proteomes" id="UP000822688">
    <property type="component" value="Chromosome V"/>
</dbReference>
<sequence>MAKYFSLYRSRRSFIAPELQAWPSTGSLAPLLFFVGVRFGAKTCDGGGGVDVCTTIDVEEATPSPSLNSPSILGSPCKAIASEWRRWRRWRKWYVFCLCINVLVP</sequence>
<protein>
    <submittedName>
        <fullName evidence="1">Uncharacterized protein</fullName>
    </submittedName>
</protein>
<reference evidence="1" key="1">
    <citation type="submission" date="2020-06" db="EMBL/GenBank/DDBJ databases">
        <title>WGS assembly of Ceratodon purpureus strain R40.</title>
        <authorList>
            <person name="Carey S.B."/>
            <person name="Jenkins J."/>
            <person name="Shu S."/>
            <person name="Lovell J.T."/>
            <person name="Sreedasyam A."/>
            <person name="Maumus F."/>
            <person name="Tiley G.P."/>
            <person name="Fernandez-Pozo N."/>
            <person name="Barry K."/>
            <person name="Chen C."/>
            <person name="Wang M."/>
            <person name="Lipzen A."/>
            <person name="Daum C."/>
            <person name="Saski C.A."/>
            <person name="Payton A.C."/>
            <person name="Mcbreen J.C."/>
            <person name="Conrad R.E."/>
            <person name="Kollar L.M."/>
            <person name="Olsson S."/>
            <person name="Huttunen S."/>
            <person name="Landis J.B."/>
            <person name="Wickett N.J."/>
            <person name="Johnson M.G."/>
            <person name="Rensing S.A."/>
            <person name="Grimwood J."/>
            <person name="Schmutz J."/>
            <person name="Mcdaniel S.F."/>
        </authorList>
    </citation>
    <scope>NUCLEOTIDE SEQUENCE</scope>
    <source>
        <strain evidence="1">R40</strain>
    </source>
</reference>